<feature type="signal peptide" evidence="1">
    <location>
        <begin position="1"/>
        <end position="26"/>
    </location>
</feature>
<evidence type="ECO:0000313" key="2">
    <source>
        <dbReference type="EMBL" id="PPK75811.1"/>
    </source>
</evidence>
<comment type="caution">
    <text evidence="2">The sequence shown here is derived from an EMBL/GenBank/DDBJ whole genome shotgun (WGS) entry which is preliminary data.</text>
</comment>
<dbReference type="Proteomes" id="UP000240010">
    <property type="component" value="Unassembled WGS sequence"/>
</dbReference>
<dbReference type="InterPro" id="IPR023824">
    <property type="entry name" value="CHP04073_exosortase-affil"/>
</dbReference>
<dbReference type="RefSeq" id="WP_104429016.1">
    <property type="nucleotide sequence ID" value="NZ_PTIZ01000005.1"/>
</dbReference>
<dbReference type="NCBIfam" id="TIGR04073">
    <property type="entry name" value="exo_TIGR04073"/>
    <property type="match status" value="1"/>
</dbReference>
<feature type="chain" id="PRO_5015577788" evidence="1">
    <location>
        <begin position="27"/>
        <end position="205"/>
    </location>
</feature>
<accession>A0A2S6HEJ2</accession>
<evidence type="ECO:0000256" key="1">
    <source>
        <dbReference type="SAM" id="SignalP"/>
    </source>
</evidence>
<protein>
    <submittedName>
        <fullName evidence="2">Putative exosortase-associated protein (TIGR04073 family)</fullName>
    </submittedName>
</protein>
<keyword evidence="1" id="KW-0732">Signal</keyword>
<gene>
    <name evidence="2" type="ORF">B0F87_105284</name>
</gene>
<reference evidence="2 3" key="1">
    <citation type="submission" date="2018-02" db="EMBL/GenBank/DDBJ databases">
        <title>Subsurface microbial communities from deep shales in Ohio and West Virginia, USA.</title>
        <authorList>
            <person name="Wrighton K."/>
        </authorList>
    </citation>
    <scope>NUCLEOTIDE SEQUENCE [LARGE SCALE GENOMIC DNA]</scope>
    <source>
        <strain evidence="2 3">OWC-DMM</strain>
    </source>
</reference>
<proteinExistence type="predicted"/>
<organism evidence="2 3">
    <name type="scientific">Methylobacter tundripaludum</name>
    <dbReference type="NCBI Taxonomy" id="173365"/>
    <lineage>
        <taxon>Bacteria</taxon>
        <taxon>Pseudomonadati</taxon>
        <taxon>Pseudomonadota</taxon>
        <taxon>Gammaproteobacteria</taxon>
        <taxon>Methylococcales</taxon>
        <taxon>Methylococcaceae</taxon>
        <taxon>Methylobacter</taxon>
    </lineage>
</organism>
<sequence length="205" mass="22330">MRKLSRFFVFLLFTGLFTAYTSMALADMQQQGYGNTTYTPSTQGGGYQHQSFGNSYGSKVGNKALNAFANLTTSVLEIPKNIINTSNKSNVFYGAVGGAFKGVVNMAGRMGVGIADLLTIPLPTKPIAQPLYIWDNFDVDTTYGPVFRLDQSEEEPTAVQAPSPKPVVAAPAVVAPRPEAIDNSKQYNQETNQKLDAIFKKEMKK</sequence>
<name>A0A2S6HEJ2_9GAMM</name>
<dbReference type="EMBL" id="PTIZ01000005">
    <property type="protein sequence ID" value="PPK75811.1"/>
    <property type="molecule type" value="Genomic_DNA"/>
</dbReference>
<dbReference type="AlphaFoldDB" id="A0A2S6HEJ2"/>
<evidence type="ECO:0000313" key="3">
    <source>
        <dbReference type="Proteomes" id="UP000240010"/>
    </source>
</evidence>